<feature type="transmembrane region" description="Helical" evidence="6">
    <location>
        <begin position="415"/>
        <end position="438"/>
    </location>
</feature>
<keyword evidence="2 6" id="KW-0812">Transmembrane</keyword>
<dbReference type="Pfam" id="PF01490">
    <property type="entry name" value="Aa_trans"/>
    <property type="match status" value="1"/>
</dbReference>
<feature type="transmembrane region" description="Helical" evidence="6">
    <location>
        <begin position="269"/>
        <end position="289"/>
    </location>
</feature>
<feature type="transmembrane region" description="Helical" evidence="6">
    <location>
        <begin position="301"/>
        <end position="325"/>
    </location>
</feature>
<evidence type="ECO:0000256" key="2">
    <source>
        <dbReference type="ARBA" id="ARBA00022692"/>
    </source>
</evidence>
<protein>
    <submittedName>
        <fullName evidence="8">Proton-coupled amino acid transporter 4-like</fullName>
    </submittedName>
</protein>
<evidence type="ECO:0000313" key="8">
    <source>
        <dbReference type="EMBL" id="LAC21753.1"/>
    </source>
</evidence>
<proteinExistence type="evidence at transcript level"/>
<accession>A0A6A7FU54</accession>
<feature type="transmembrane region" description="Helical" evidence="6">
    <location>
        <begin position="229"/>
        <end position="249"/>
    </location>
</feature>
<keyword evidence="3 6" id="KW-1133">Transmembrane helix</keyword>
<evidence type="ECO:0000259" key="7">
    <source>
        <dbReference type="Pfam" id="PF01490"/>
    </source>
</evidence>
<feature type="transmembrane region" description="Helical" evidence="6">
    <location>
        <begin position="450"/>
        <end position="477"/>
    </location>
</feature>
<dbReference type="InterPro" id="IPR013057">
    <property type="entry name" value="AA_transpt_TM"/>
</dbReference>
<evidence type="ECO:0000256" key="4">
    <source>
        <dbReference type="ARBA" id="ARBA00023136"/>
    </source>
</evidence>
<feature type="transmembrane region" description="Helical" evidence="6">
    <location>
        <begin position="389"/>
        <end position="409"/>
    </location>
</feature>
<evidence type="ECO:0000256" key="5">
    <source>
        <dbReference type="SAM" id="MobiDB-lite"/>
    </source>
</evidence>
<evidence type="ECO:0000256" key="6">
    <source>
        <dbReference type="SAM" id="Phobius"/>
    </source>
</evidence>
<evidence type="ECO:0000256" key="1">
    <source>
        <dbReference type="ARBA" id="ARBA00004141"/>
    </source>
</evidence>
<dbReference type="AlphaFoldDB" id="A0A6A7FU54"/>
<feature type="domain" description="Amino acid transporter transmembrane" evidence="7">
    <location>
        <begin position="68"/>
        <end position="472"/>
    </location>
</feature>
<name>A0A6A7FU54_9CRUS</name>
<dbReference type="PANTHER" id="PTHR22950">
    <property type="entry name" value="AMINO ACID TRANSPORTER"/>
    <property type="match status" value="1"/>
</dbReference>
<feature type="compositionally biased region" description="Basic and acidic residues" evidence="5">
    <location>
        <begin position="49"/>
        <end position="62"/>
    </location>
</feature>
<reference evidence="8" key="1">
    <citation type="submission" date="2017-11" db="EMBL/GenBank/DDBJ databases">
        <title>The sensing device of the deep-sea amphipod.</title>
        <authorList>
            <person name="Kobayashi H."/>
            <person name="Nagahama T."/>
            <person name="Arai W."/>
            <person name="Sasagawa Y."/>
            <person name="Umeda M."/>
            <person name="Hayashi T."/>
            <person name="Nikaido I."/>
            <person name="Watanabe H."/>
            <person name="Oguri K."/>
            <person name="Kitazato H."/>
            <person name="Fujioka K."/>
            <person name="Kido Y."/>
            <person name="Takami H."/>
        </authorList>
    </citation>
    <scope>NUCLEOTIDE SEQUENCE</scope>
    <source>
        <tissue evidence="8">Whole body</tissue>
    </source>
</reference>
<feature type="transmembrane region" description="Helical" evidence="6">
    <location>
        <begin position="163"/>
        <end position="184"/>
    </location>
</feature>
<feature type="transmembrane region" description="Helical" evidence="6">
    <location>
        <begin position="204"/>
        <end position="222"/>
    </location>
</feature>
<organism evidence="8">
    <name type="scientific">Hirondellea gigas</name>
    <dbReference type="NCBI Taxonomy" id="1518452"/>
    <lineage>
        <taxon>Eukaryota</taxon>
        <taxon>Metazoa</taxon>
        <taxon>Ecdysozoa</taxon>
        <taxon>Arthropoda</taxon>
        <taxon>Crustacea</taxon>
        <taxon>Multicrustacea</taxon>
        <taxon>Malacostraca</taxon>
        <taxon>Eumalacostraca</taxon>
        <taxon>Peracarida</taxon>
        <taxon>Amphipoda</taxon>
        <taxon>Amphilochidea</taxon>
        <taxon>Lysianassida</taxon>
        <taxon>Lysianassidira</taxon>
        <taxon>Lysianassoidea</taxon>
        <taxon>Lysianassidae</taxon>
        <taxon>Hirondellea</taxon>
    </lineage>
</organism>
<keyword evidence="4 6" id="KW-0472">Membrane</keyword>
<dbReference type="GO" id="GO:0005774">
    <property type="term" value="C:vacuolar membrane"/>
    <property type="evidence" value="ECO:0007669"/>
    <property type="project" value="TreeGrafter"/>
</dbReference>
<comment type="subcellular location">
    <subcellularLocation>
        <location evidence="1">Membrane</location>
        <topology evidence="1">Multi-pass membrane protein</topology>
    </subcellularLocation>
</comment>
<dbReference type="GO" id="GO:0015179">
    <property type="term" value="F:L-amino acid transmembrane transporter activity"/>
    <property type="evidence" value="ECO:0007669"/>
    <property type="project" value="TreeGrafter"/>
</dbReference>
<evidence type="ECO:0000256" key="3">
    <source>
        <dbReference type="ARBA" id="ARBA00022989"/>
    </source>
</evidence>
<dbReference type="EMBL" id="IACT01002478">
    <property type="protein sequence ID" value="LAC21753.1"/>
    <property type="molecule type" value="mRNA"/>
</dbReference>
<feature type="transmembrane region" description="Helical" evidence="6">
    <location>
        <begin position="345"/>
        <end position="368"/>
    </location>
</feature>
<dbReference type="PANTHER" id="PTHR22950:SF349">
    <property type="entry name" value="AMINO ACID TRANSPORTER TRANSMEMBRANE DOMAIN-CONTAINING PROTEIN"/>
    <property type="match status" value="1"/>
</dbReference>
<sequence>MGSDNQASPIDQKSIVLNDITTPNKSQAKVELHITGGVPQTLSSLDNINDEKKSKGQVDTGRKNVTHPTSSFETLIHLLKGNIGPGILNMPEAFLNAGLYVGLIGVPIIGIICIHCMQLLLQSSKILCVRKDCEFLSYEQTAEAAFSTSSWIRIRRYASAVKIGMITFLVLTQLGFCCVYFVFVSQNLYQAIECMTGGTGISELGYMVIIILPIVIMCYISELKYLAPISLAAGLIQSVGFVFTFYYLVKDLNTGEVQELPFFAGWMKMPLYFSSAIYAFEGIGLILPLENKMKYPDHFGGSLGVLNCGMVAVVTIFAAVGYFGYLQYGAEVEGSITLNLPPGETLAQCVKLLMGLSVFMTYPIQFYVPASILTPFVVAKITSPSKKKIVGTAFKTSLVLLTFSLAAIIPNIGLFINLVGSVSSSTLALIFPPLVHLVTVWPNTGKYNYIAIKALLIVSFGLLGFSTGTYSSLVAIFEYLAHPTPAPELVCE</sequence>
<feature type="region of interest" description="Disordered" evidence="5">
    <location>
        <begin position="43"/>
        <end position="66"/>
    </location>
</feature>
<feature type="transmembrane region" description="Helical" evidence="6">
    <location>
        <begin position="97"/>
        <end position="121"/>
    </location>
</feature>